<dbReference type="eggNOG" id="ENOG502RYHW">
    <property type="taxonomic scope" value="Eukaryota"/>
</dbReference>
<feature type="transmembrane region" description="Helical" evidence="15">
    <location>
        <begin position="240"/>
        <end position="261"/>
    </location>
</feature>
<comment type="similarity">
    <text evidence="2">Belongs to the type I cytokine receptor family. Type 1 subfamily.</text>
</comment>
<feature type="compositionally biased region" description="Basic and acidic residues" evidence="14">
    <location>
        <begin position="347"/>
        <end position="374"/>
    </location>
</feature>
<accession>W5MN92</accession>
<protein>
    <recommendedName>
        <fullName evidence="3">Erythropoietin receptor</fullName>
    </recommendedName>
</protein>
<feature type="region of interest" description="Disordered" evidence="14">
    <location>
        <begin position="439"/>
        <end position="469"/>
    </location>
</feature>
<feature type="site" description="Required for CrkL binding" evidence="12">
    <location>
        <position position="526"/>
    </location>
</feature>
<feature type="signal peptide" evidence="16">
    <location>
        <begin position="1"/>
        <end position="22"/>
    </location>
</feature>
<feature type="chain" id="PRO_5004866358" description="Erythropoietin receptor" evidence="16">
    <location>
        <begin position="23"/>
        <end position="552"/>
    </location>
</feature>
<dbReference type="Proteomes" id="UP000018468">
    <property type="component" value="Linkage group LG6"/>
</dbReference>
<feature type="disulfide bond" evidence="13">
    <location>
        <begin position="47"/>
        <end position="57"/>
    </location>
</feature>
<keyword evidence="11" id="KW-0325">Glycoprotein</keyword>
<dbReference type="Gene3D" id="2.60.40.10">
    <property type="entry name" value="Immunoglobulins"/>
    <property type="match status" value="2"/>
</dbReference>
<dbReference type="GeneID" id="102692607"/>
<reference evidence="18" key="3">
    <citation type="submission" date="2025-09" db="UniProtKB">
        <authorList>
            <consortium name="Ensembl"/>
        </authorList>
    </citation>
    <scope>IDENTIFICATION</scope>
</reference>
<dbReference type="InterPro" id="IPR009167">
    <property type="entry name" value="Erythropoietin_rcpt"/>
</dbReference>
<dbReference type="GO" id="GO:0004896">
    <property type="term" value="F:cytokine receptor activity"/>
    <property type="evidence" value="ECO:0000318"/>
    <property type="project" value="GO_Central"/>
</dbReference>
<keyword evidence="19" id="KW-1185">Reference proteome</keyword>
<keyword evidence="9 13" id="KW-1015">Disulfide bond</keyword>
<dbReference type="PROSITE" id="PS50853">
    <property type="entry name" value="FN3"/>
    <property type="match status" value="1"/>
</dbReference>
<dbReference type="Bgee" id="ENSLOCG00000008110">
    <property type="expression patterns" value="Expressed in heart and 11 other cell types or tissues"/>
</dbReference>
<evidence type="ECO:0000256" key="5">
    <source>
        <dbReference type="ARBA" id="ARBA00022692"/>
    </source>
</evidence>
<keyword evidence="10" id="KW-0675">Receptor</keyword>
<dbReference type="Ensembl" id="ENSLOCT00000009862.1">
    <property type="protein sequence ID" value="ENSLOCP00000009851.1"/>
    <property type="gene ID" value="ENSLOCG00000008110.1"/>
</dbReference>
<dbReference type="CDD" id="cd00063">
    <property type="entry name" value="FN3"/>
    <property type="match status" value="1"/>
</dbReference>
<keyword evidence="6 16" id="KW-0732">Signal</keyword>
<dbReference type="SUPFAM" id="SSF49265">
    <property type="entry name" value="Fibronectin type III"/>
    <property type="match status" value="2"/>
</dbReference>
<dbReference type="Pfam" id="PF09067">
    <property type="entry name" value="EpoR_lig-bind"/>
    <property type="match status" value="1"/>
</dbReference>
<dbReference type="GO" id="GO:0009897">
    <property type="term" value="C:external side of plasma membrane"/>
    <property type="evidence" value="ECO:0000318"/>
    <property type="project" value="GO_Central"/>
</dbReference>
<dbReference type="HOGENOM" id="CLU_041434_0_0_1"/>
<evidence type="ECO:0000256" key="3">
    <source>
        <dbReference type="ARBA" id="ARBA00018355"/>
    </source>
</evidence>
<evidence type="ECO:0000256" key="16">
    <source>
        <dbReference type="SAM" id="SignalP"/>
    </source>
</evidence>
<reference evidence="18" key="2">
    <citation type="submission" date="2025-08" db="UniProtKB">
        <authorList>
            <consortium name="Ensembl"/>
        </authorList>
    </citation>
    <scope>IDENTIFICATION</scope>
</reference>
<evidence type="ECO:0000259" key="17">
    <source>
        <dbReference type="PROSITE" id="PS50853"/>
    </source>
</evidence>
<dbReference type="AlphaFoldDB" id="W5MN92"/>
<dbReference type="PANTHER" id="PTHR23037:SF28">
    <property type="entry name" value="ERYTHROPOIETIN RECEPTOR"/>
    <property type="match status" value="1"/>
</dbReference>
<dbReference type="GO" id="GO:0030097">
    <property type="term" value="P:hemopoiesis"/>
    <property type="evidence" value="ECO:0000318"/>
    <property type="project" value="GO_Central"/>
</dbReference>
<evidence type="ECO:0000256" key="10">
    <source>
        <dbReference type="ARBA" id="ARBA00023170"/>
    </source>
</evidence>
<dbReference type="InterPro" id="IPR013783">
    <property type="entry name" value="Ig-like_fold"/>
</dbReference>
<keyword evidence="5 15" id="KW-0812">Transmembrane</keyword>
<evidence type="ECO:0000313" key="19">
    <source>
        <dbReference type="Proteomes" id="UP000018468"/>
    </source>
</evidence>
<dbReference type="CTD" id="2057"/>
<evidence type="ECO:0000256" key="2">
    <source>
        <dbReference type="ARBA" id="ARBA00007885"/>
    </source>
</evidence>
<feature type="site" description="Required for STAT5/PTPN11/SOCS3 binding" evidence="12">
    <location>
        <position position="478"/>
    </location>
</feature>
<evidence type="ECO:0000256" key="6">
    <source>
        <dbReference type="ARBA" id="ARBA00022729"/>
    </source>
</evidence>
<evidence type="ECO:0000256" key="7">
    <source>
        <dbReference type="ARBA" id="ARBA00022989"/>
    </source>
</evidence>
<name>W5MN92_LEPOC</name>
<feature type="region of interest" description="Disordered" evidence="14">
    <location>
        <begin position="333"/>
        <end position="376"/>
    </location>
</feature>
<dbReference type="InterPro" id="IPR036116">
    <property type="entry name" value="FN3_sf"/>
</dbReference>
<dbReference type="InterPro" id="IPR003961">
    <property type="entry name" value="FN3_dom"/>
</dbReference>
<dbReference type="PIRSF" id="PIRSF001959">
    <property type="entry name" value="EPO_receptor"/>
    <property type="match status" value="1"/>
</dbReference>
<evidence type="ECO:0000256" key="1">
    <source>
        <dbReference type="ARBA" id="ARBA00004251"/>
    </source>
</evidence>
<dbReference type="OrthoDB" id="9890439at2759"/>
<dbReference type="OMA" id="VPSPENM"/>
<dbReference type="Pfam" id="PF00041">
    <property type="entry name" value="fn3"/>
    <property type="match status" value="1"/>
</dbReference>
<feature type="site" description="Required for ligand binding" evidence="12">
    <location>
        <position position="108"/>
    </location>
</feature>
<evidence type="ECO:0000256" key="8">
    <source>
        <dbReference type="ARBA" id="ARBA00023136"/>
    </source>
</evidence>
<evidence type="ECO:0000256" key="4">
    <source>
        <dbReference type="ARBA" id="ARBA00022475"/>
    </source>
</evidence>
<feature type="compositionally biased region" description="Low complexity" evidence="14">
    <location>
        <begin position="447"/>
        <end position="469"/>
    </location>
</feature>
<feature type="domain" description="Fibronectin type-III" evidence="17">
    <location>
        <begin position="137"/>
        <end position="235"/>
    </location>
</feature>
<proteinExistence type="inferred from homology"/>
<evidence type="ECO:0000256" key="13">
    <source>
        <dbReference type="PIRSR" id="PIRSR001959-2"/>
    </source>
</evidence>
<reference evidence="19" key="1">
    <citation type="submission" date="2011-12" db="EMBL/GenBank/DDBJ databases">
        <title>The Draft Genome of Lepisosteus oculatus.</title>
        <authorList>
            <consortium name="The Broad Institute Genome Assembly &amp; Analysis Group"/>
            <consortium name="Computational R&amp;D Group"/>
            <consortium name="and Sequencing Platform"/>
            <person name="Di Palma F."/>
            <person name="Alfoldi J."/>
            <person name="Johnson J."/>
            <person name="Berlin A."/>
            <person name="Gnerre S."/>
            <person name="Jaffe D."/>
            <person name="MacCallum I."/>
            <person name="Young S."/>
            <person name="Walker B.J."/>
            <person name="Lander E.S."/>
            <person name="Lindblad-Toh K."/>
        </authorList>
    </citation>
    <scope>NUCLEOTIDE SEQUENCE [LARGE SCALE GENOMIC DNA]</scope>
</reference>
<dbReference type="GeneTree" id="ENSGT00940000160315"/>
<dbReference type="KEGG" id="loc:102692607"/>
<evidence type="ECO:0000313" key="18">
    <source>
        <dbReference type="Ensembl" id="ENSLOCP00000009851.1"/>
    </source>
</evidence>
<dbReference type="InParanoid" id="W5MN92"/>
<dbReference type="PANTHER" id="PTHR23037">
    <property type="entry name" value="CYTOKINE RECEPTOR"/>
    <property type="match status" value="1"/>
</dbReference>
<feature type="disulfide bond" evidence="13">
    <location>
        <begin position="85"/>
        <end position="100"/>
    </location>
</feature>
<feature type="site" description="Required for STAT1/STAT3 activation" evidence="12">
    <location>
        <position position="502"/>
    </location>
</feature>
<comment type="subcellular location">
    <subcellularLocation>
        <location evidence="1">Cell membrane</location>
        <topology evidence="1">Single-pass type I membrane protein</topology>
    </subcellularLocation>
</comment>
<evidence type="ECO:0000256" key="12">
    <source>
        <dbReference type="PIRSR" id="PIRSR001959-1"/>
    </source>
</evidence>
<dbReference type="GO" id="GO:0019221">
    <property type="term" value="P:cytokine-mediated signaling pathway"/>
    <property type="evidence" value="ECO:0000318"/>
    <property type="project" value="GO_Central"/>
</dbReference>
<keyword evidence="7 15" id="KW-1133">Transmembrane helix</keyword>
<feature type="region of interest" description="Disordered" evidence="14">
    <location>
        <begin position="412"/>
        <end position="431"/>
    </location>
</feature>
<sequence>MKQVKTFRNVVFLLFLLGKTASHDVSARNIDTKAALLLAAEPENPKCFAETKQDLTCFWDVDSGGGGAGLYGFTYQYESGKSRSCSLTSHRQGNRTRYMCELPDIYHFATLDIWVHVGGLLLYNRSLFIDQVFLLDPPANLSLSRLENPRQLLVRWVPPELKYMENSLMYEVSFSAAGSGLRKTELVKVQTSYLLKGLRPRTVYEVRVRVKPDGETYSGYWSAWSDAIATETSPTEVDPLILSLCLIIFLILVLLSLPILLSSRRFLLKKMWPLIPSPETRFPGLFTVYKGNFQEWLGQSNANLWWSPAFFYIEDLAAPLEVLSEVKPIAHPGGGITAPPRAGHPLPQEEDKWEGGAEGQGRGEARPGPGEHSRAPLCDLWLLGSPESPAPRTDQLGPAESKDAYVILNPSFLQGVPPQDSAQRDVSEEESPFQVLFATSETSTPISSSDRGSLGHSSGSGSQSRSGDRLSSGSSFDYALYDPSSALLFPQSWTPKNPSYAYLTVADSGIFIDYVPMGSASTEGLYTNLYRNDICQPADQLPRLYSAVHAGC</sequence>
<evidence type="ECO:0000256" key="14">
    <source>
        <dbReference type="SAM" id="MobiDB-lite"/>
    </source>
</evidence>
<evidence type="ECO:0000256" key="15">
    <source>
        <dbReference type="SAM" id="Phobius"/>
    </source>
</evidence>
<evidence type="ECO:0000256" key="11">
    <source>
        <dbReference type="ARBA" id="ARBA00023180"/>
    </source>
</evidence>
<dbReference type="EMBL" id="AHAT01007617">
    <property type="status" value="NOT_ANNOTATED_CDS"/>
    <property type="molecule type" value="Genomic_DNA"/>
</dbReference>
<dbReference type="InterPro" id="IPR015152">
    <property type="entry name" value="Growth/epo_recpt_lig-bind"/>
</dbReference>
<keyword evidence="4" id="KW-1003">Cell membrane</keyword>
<feature type="site" description="Interaction with APS and STAT5, and" evidence="12">
    <location>
        <position position="405"/>
    </location>
</feature>
<keyword evidence="8 15" id="KW-0472">Membrane</keyword>
<evidence type="ECO:0000256" key="9">
    <source>
        <dbReference type="ARBA" id="ARBA00023157"/>
    </source>
</evidence>
<dbReference type="SMART" id="SM00060">
    <property type="entry name" value="FN3"/>
    <property type="match status" value="1"/>
</dbReference>
<feature type="site" description="Interaction with PTPN6" evidence="12">
    <location>
        <position position="500"/>
    </location>
</feature>
<dbReference type="STRING" id="7918.ENSLOCP00000009851"/>
<organism evidence="18 19">
    <name type="scientific">Lepisosteus oculatus</name>
    <name type="common">Spotted gar</name>
    <dbReference type="NCBI Taxonomy" id="7918"/>
    <lineage>
        <taxon>Eukaryota</taxon>
        <taxon>Metazoa</taxon>
        <taxon>Chordata</taxon>
        <taxon>Craniata</taxon>
        <taxon>Vertebrata</taxon>
        <taxon>Euteleostomi</taxon>
        <taxon>Actinopterygii</taxon>
        <taxon>Neopterygii</taxon>
        <taxon>Holostei</taxon>
        <taxon>Semionotiformes</taxon>
        <taxon>Lepisosteidae</taxon>
        <taxon>Lepisosteus</taxon>
    </lineage>
</organism>